<comment type="subcellular location">
    <subcellularLocation>
        <location evidence="2">Cytoplasm</location>
    </subcellularLocation>
    <subcellularLocation>
        <location evidence="1">Nucleus</location>
    </subcellularLocation>
</comment>
<evidence type="ECO:0000313" key="12">
    <source>
        <dbReference type="Proteomes" id="UP000886611"/>
    </source>
</evidence>
<keyword evidence="3" id="KW-0963">Cytoplasm</keyword>
<evidence type="ECO:0000313" key="11">
    <source>
        <dbReference type="EMBL" id="KAG2460378.1"/>
    </source>
</evidence>
<comment type="caution">
    <text evidence="11">The sequence shown here is derived from an EMBL/GenBank/DDBJ whole genome shotgun (WGS) entry which is preliminary data.</text>
</comment>
<name>A0A8X8BJV8_POLSE</name>
<organism evidence="11 12">
    <name type="scientific">Polypterus senegalus</name>
    <name type="common">Senegal bichir</name>
    <dbReference type="NCBI Taxonomy" id="55291"/>
    <lineage>
        <taxon>Eukaryota</taxon>
        <taxon>Metazoa</taxon>
        <taxon>Chordata</taxon>
        <taxon>Craniata</taxon>
        <taxon>Vertebrata</taxon>
        <taxon>Euteleostomi</taxon>
        <taxon>Actinopterygii</taxon>
        <taxon>Polypteriformes</taxon>
        <taxon>Polypteridae</taxon>
        <taxon>Polypterus</taxon>
    </lineage>
</organism>
<proteinExistence type="predicted"/>
<feature type="repeat" description="ANK" evidence="10">
    <location>
        <begin position="178"/>
        <end position="201"/>
    </location>
</feature>
<dbReference type="SMART" id="SM00248">
    <property type="entry name" value="ANK"/>
    <property type="match status" value="7"/>
</dbReference>
<reference evidence="11 12" key="1">
    <citation type="journal article" date="2021" name="Cell">
        <title>Tracing the genetic footprints of vertebrate landing in non-teleost ray-finned fishes.</title>
        <authorList>
            <person name="Bi X."/>
            <person name="Wang K."/>
            <person name="Yang L."/>
            <person name="Pan H."/>
            <person name="Jiang H."/>
            <person name="Wei Q."/>
            <person name="Fang M."/>
            <person name="Yu H."/>
            <person name="Zhu C."/>
            <person name="Cai Y."/>
            <person name="He Y."/>
            <person name="Gan X."/>
            <person name="Zeng H."/>
            <person name="Yu D."/>
            <person name="Zhu Y."/>
            <person name="Jiang H."/>
            <person name="Qiu Q."/>
            <person name="Yang H."/>
            <person name="Zhang Y.E."/>
            <person name="Wang W."/>
            <person name="Zhu M."/>
            <person name="He S."/>
            <person name="Zhang G."/>
        </authorList>
    </citation>
    <scope>NUCLEOTIDE SEQUENCE [LARGE SCALE GENOMIC DNA]</scope>
    <source>
        <strain evidence="11">Bchr_013</strain>
    </source>
</reference>
<evidence type="ECO:0000256" key="7">
    <source>
        <dbReference type="ARBA" id="ARBA00053725"/>
    </source>
</evidence>
<evidence type="ECO:0000256" key="6">
    <source>
        <dbReference type="ARBA" id="ARBA00023242"/>
    </source>
</evidence>
<dbReference type="GO" id="GO:0005634">
    <property type="term" value="C:nucleus"/>
    <property type="evidence" value="ECO:0007669"/>
    <property type="project" value="UniProtKB-SubCell"/>
</dbReference>
<dbReference type="PROSITE" id="PS50088">
    <property type="entry name" value="ANK_REPEAT"/>
    <property type="match status" value="4"/>
</dbReference>
<keyword evidence="6" id="KW-0539">Nucleus</keyword>
<dbReference type="SUPFAM" id="SSF48403">
    <property type="entry name" value="Ankyrin repeat"/>
    <property type="match status" value="1"/>
</dbReference>
<evidence type="ECO:0000256" key="8">
    <source>
        <dbReference type="ARBA" id="ARBA00062703"/>
    </source>
</evidence>
<dbReference type="PROSITE" id="PS50297">
    <property type="entry name" value="ANK_REP_REGION"/>
    <property type="match status" value="4"/>
</dbReference>
<dbReference type="AlphaFoldDB" id="A0A8X8BJV8"/>
<dbReference type="Gene3D" id="1.25.40.20">
    <property type="entry name" value="Ankyrin repeat-containing domain"/>
    <property type="match status" value="2"/>
</dbReference>
<evidence type="ECO:0000256" key="2">
    <source>
        <dbReference type="ARBA" id="ARBA00004496"/>
    </source>
</evidence>
<feature type="repeat" description="ANK" evidence="10">
    <location>
        <begin position="111"/>
        <end position="143"/>
    </location>
</feature>
<feature type="non-terminal residue" evidence="11">
    <location>
        <position position="446"/>
    </location>
</feature>
<feature type="repeat" description="ANK" evidence="10">
    <location>
        <begin position="78"/>
        <end position="110"/>
    </location>
</feature>
<dbReference type="PANTHER" id="PTHR24173:SF74">
    <property type="entry name" value="ANKYRIN REPEAT DOMAIN-CONTAINING PROTEIN 16"/>
    <property type="match status" value="1"/>
</dbReference>
<evidence type="ECO:0000256" key="9">
    <source>
        <dbReference type="ARBA" id="ARBA00067264"/>
    </source>
</evidence>
<dbReference type="Pfam" id="PF12796">
    <property type="entry name" value="Ank_2"/>
    <property type="match status" value="3"/>
</dbReference>
<gene>
    <name evidence="11" type="primary">Ankrd16</name>
    <name evidence="11" type="ORF">GTO96_0021502</name>
</gene>
<evidence type="ECO:0000256" key="3">
    <source>
        <dbReference type="ARBA" id="ARBA00022490"/>
    </source>
</evidence>
<keyword evidence="4" id="KW-0677">Repeat</keyword>
<sequence length="446" mass="49647">MGDEACVQSVLRLVQEGQLSAVQDKFSGDLQLQSLAKKTHFGKSGDTLLHYACRSGHLDMLRFFVEEIGFDTELVNRDYKRALHEAASMGHVDCVRYLTARGAKIDSLKKADWTPLMMACAKKNLDVIKNLINHGANPALKNKDGWNCFHIACRDGDPSIVHYLIDTCPEVWKTKSNTSRTPLHTAAMHGCAEVVNILLDRCHFETDDRDSCGITPLMDALRNGHIGVSEVLMKKHQASFTASDNLGTKALQHAAVTGQDGVICYLVQRLGVNINEQVTDIQLTALHLAAKTDAPMMPFLAKDLQAVLKSLISCFMKREVLDNIKTPVQMLKIDVLDKTLHLPQKEVDLGFATKQALEKALEKLLEKPLPGQQFRRECVAFLSATAKKLLDKCPLNYAAVRHMACLDPVTMISDERCAISMFEKILQLLLNAKWHTAEDCDQILSE</sequence>
<comment type="subunit">
    <text evidence="8">Interacts with AARS; the interaction is direct.</text>
</comment>
<dbReference type="Proteomes" id="UP000886611">
    <property type="component" value="Unassembled WGS sequence"/>
</dbReference>
<dbReference type="InterPro" id="IPR002110">
    <property type="entry name" value="Ankyrin_rpt"/>
</dbReference>
<dbReference type="FunFam" id="1.25.40.20:FF:000336">
    <property type="entry name" value="Ankyrin repeat domain-containing protein 16"/>
    <property type="match status" value="1"/>
</dbReference>
<accession>A0A8X8BJV8</accession>
<evidence type="ECO:0000256" key="1">
    <source>
        <dbReference type="ARBA" id="ARBA00004123"/>
    </source>
</evidence>
<dbReference type="InterPro" id="IPR036770">
    <property type="entry name" value="Ankyrin_rpt-contain_sf"/>
</dbReference>
<dbReference type="PANTHER" id="PTHR24173">
    <property type="entry name" value="ANKYRIN REPEAT CONTAINING"/>
    <property type="match status" value="1"/>
</dbReference>
<feature type="repeat" description="ANK" evidence="10">
    <location>
        <begin position="44"/>
        <end position="66"/>
    </location>
</feature>
<dbReference type="PRINTS" id="PR01415">
    <property type="entry name" value="ANKYRIN"/>
</dbReference>
<comment type="function">
    <text evidence="7">Required to prevent the misactivation of serine (Ser) with tRNA(Ala) by promoting the hydrolysis of Ser-mischarged tRNA(Ala), thereby playing a role in translational fidelity. Binds directly to the catalytic domain of AARS/AlaRS and captures Ser that is misactivated by AARS/AlaRS, preventing the charging of Ser adenylates to tRNA(Ala) and precluding Ser misincorporation in nascent peptides.</text>
</comment>
<evidence type="ECO:0000256" key="10">
    <source>
        <dbReference type="PROSITE-ProRule" id="PRU00023"/>
    </source>
</evidence>
<dbReference type="EMBL" id="JAATIS010005064">
    <property type="protein sequence ID" value="KAG2460378.1"/>
    <property type="molecule type" value="Genomic_DNA"/>
</dbReference>
<evidence type="ECO:0000256" key="5">
    <source>
        <dbReference type="ARBA" id="ARBA00023043"/>
    </source>
</evidence>
<evidence type="ECO:0000256" key="4">
    <source>
        <dbReference type="ARBA" id="ARBA00022737"/>
    </source>
</evidence>
<keyword evidence="5 10" id="KW-0040">ANK repeat</keyword>
<keyword evidence="12" id="KW-1185">Reference proteome</keyword>
<feature type="non-terminal residue" evidence="11">
    <location>
        <position position="1"/>
    </location>
</feature>
<protein>
    <recommendedName>
        <fullName evidence="9">Ankyrin repeat domain-containing protein 16</fullName>
    </recommendedName>
</protein>
<dbReference type="GO" id="GO:0005737">
    <property type="term" value="C:cytoplasm"/>
    <property type="evidence" value="ECO:0007669"/>
    <property type="project" value="UniProtKB-SubCell"/>
</dbReference>